<dbReference type="Pfam" id="PF19789">
    <property type="entry name" value="DUF6273"/>
    <property type="match status" value="1"/>
</dbReference>
<evidence type="ECO:0000256" key="1">
    <source>
        <dbReference type="SAM" id="MobiDB-lite"/>
    </source>
</evidence>
<evidence type="ECO:0000313" key="4">
    <source>
        <dbReference type="EMBL" id="BCK01301.1"/>
    </source>
</evidence>
<evidence type="ECO:0000259" key="3">
    <source>
        <dbReference type="Pfam" id="PF19789"/>
    </source>
</evidence>
<feature type="transmembrane region" description="Helical" evidence="2">
    <location>
        <begin position="142"/>
        <end position="161"/>
    </location>
</feature>
<gene>
    <name evidence="4" type="ORF">bsdcttw_43410</name>
</gene>
<keyword evidence="2" id="KW-1133">Transmembrane helix</keyword>
<reference evidence="4 5" key="2">
    <citation type="submission" date="2020-08" db="EMBL/GenBank/DDBJ databases">
        <authorList>
            <person name="Ueki A."/>
            <person name="Tonouchi A."/>
        </authorList>
    </citation>
    <scope>NUCLEOTIDE SEQUENCE [LARGE SCALE GENOMIC DNA]</scope>
    <source>
        <strain evidence="4 5">CTTW</strain>
    </source>
</reference>
<dbReference type="AlphaFoldDB" id="A0A7M3S9N3"/>
<feature type="region of interest" description="Disordered" evidence="1">
    <location>
        <begin position="1"/>
        <end position="21"/>
    </location>
</feature>
<sequence>MENMENTDNLETPEINEEELQKEESYQKLIALLSSLECMNTTPSKAEIYLSAANKFAELEGYKDSEEYVKLCKQSAKQTNDELIKKIYDYATLKKNNAKNADDYKLAAAEFRKTEGYSDSDKQALECDKLSDRIDNKGARKFFGTVGVVLFGILVLVFIGISPVAKYNIGNALYNVNAYKYALKFYHHSGDYKDTKDKAMKCQYMLGLDYEAKGNYKMAKKSFYASGNYKESDVKKVTALKQVLKNARPGISVVKIGKYNWKVLKVEDTKVLLLKKAALSKRAYSSNASNAAWENSDLRKYLNNNFLNDTFSKEELKNILQTTVSNNANAKYGTAGGNDTSDYLFLLDIDEAHTYNTFFKALKGRSWLRSPGSSSGSAAFITDKGLVMDFGYDVTSDEFTAIPAMWFNIQ</sequence>
<dbReference type="KEGG" id="acht:bsdcttw_43410"/>
<dbReference type="EMBL" id="AP023368">
    <property type="protein sequence ID" value="BCK01301.1"/>
    <property type="molecule type" value="Genomic_DNA"/>
</dbReference>
<reference evidence="4 5" key="1">
    <citation type="submission" date="2020-08" db="EMBL/GenBank/DDBJ databases">
        <title>Draft genome sequencing of an Anaerocolumna strain isolated from anoxic soil subjected to BSD treatment.</title>
        <authorList>
            <person name="Uek A."/>
            <person name="Tonouchi A."/>
        </authorList>
    </citation>
    <scope>NUCLEOTIDE SEQUENCE [LARGE SCALE GENOMIC DNA]</scope>
    <source>
        <strain evidence="4 5">CTTW</strain>
    </source>
</reference>
<organism evidence="4 5">
    <name type="scientific">Anaerocolumna chitinilytica</name>
    <dbReference type="NCBI Taxonomy" id="1727145"/>
    <lineage>
        <taxon>Bacteria</taxon>
        <taxon>Bacillati</taxon>
        <taxon>Bacillota</taxon>
        <taxon>Clostridia</taxon>
        <taxon>Lachnospirales</taxon>
        <taxon>Lachnospiraceae</taxon>
        <taxon>Anaerocolumna</taxon>
    </lineage>
</organism>
<feature type="compositionally biased region" description="Polar residues" evidence="1">
    <location>
        <begin position="1"/>
        <end position="10"/>
    </location>
</feature>
<dbReference type="RefSeq" id="WP_185256887.1">
    <property type="nucleotide sequence ID" value="NZ_AP023368.1"/>
</dbReference>
<evidence type="ECO:0000313" key="5">
    <source>
        <dbReference type="Proteomes" id="UP000515703"/>
    </source>
</evidence>
<name>A0A7M3S9N3_9FIRM</name>
<evidence type="ECO:0000256" key="2">
    <source>
        <dbReference type="SAM" id="Phobius"/>
    </source>
</evidence>
<keyword evidence="2" id="KW-0812">Transmembrane</keyword>
<protein>
    <recommendedName>
        <fullName evidence="3">DUF6273 domain-containing protein</fullName>
    </recommendedName>
</protein>
<dbReference type="Proteomes" id="UP000515703">
    <property type="component" value="Chromosome"/>
</dbReference>
<keyword evidence="5" id="KW-1185">Reference proteome</keyword>
<accession>A0A7M3S9N3</accession>
<dbReference type="InterPro" id="IPR046240">
    <property type="entry name" value="DUF6273"/>
</dbReference>
<keyword evidence="2" id="KW-0472">Membrane</keyword>
<proteinExistence type="predicted"/>
<feature type="domain" description="DUF6273" evidence="3">
    <location>
        <begin position="270"/>
        <end position="356"/>
    </location>
</feature>